<proteinExistence type="predicted"/>
<protein>
    <recommendedName>
        <fullName evidence="1">Heterokaryon incompatibility domain-containing protein</fullName>
    </recommendedName>
</protein>
<dbReference type="EMBL" id="CAOQHR010000003">
    <property type="protein sequence ID" value="CAI6331468.1"/>
    <property type="molecule type" value="Genomic_DNA"/>
</dbReference>
<evidence type="ECO:0000313" key="3">
    <source>
        <dbReference type="Proteomes" id="UP001152607"/>
    </source>
</evidence>
<reference evidence="2" key="1">
    <citation type="submission" date="2023-01" db="EMBL/GenBank/DDBJ databases">
        <authorList>
            <person name="Van Ghelder C."/>
            <person name="Rancurel C."/>
        </authorList>
    </citation>
    <scope>NUCLEOTIDE SEQUENCE</scope>
    <source>
        <strain evidence="2">CNCM I-4278</strain>
    </source>
</reference>
<name>A0A9W4U9D1_9PLEO</name>
<gene>
    <name evidence="2" type="ORF">PDIGIT_LOCUS4493</name>
</gene>
<dbReference type="AlphaFoldDB" id="A0A9W4U9D1"/>
<feature type="domain" description="Heterokaryon incompatibility" evidence="1">
    <location>
        <begin position="95"/>
        <end position="249"/>
    </location>
</feature>
<dbReference type="InterPro" id="IPR010730">
    <property type="entry name" value="HET"/>
</dbReference>
<comment type="caution">
    <text evidence="2">The sequence shown here is derived from an EMBL/GenBank/DDBJ whole genome shotgun (WGS) entry which is preliminary data.</text>
</comment>
<keyword evidence="3" id="KW-1185">Reference proteome</keyword>
<dbReference type="Proteomes" id="UP001152607">
    <property type="component" value="Unassembled WGS sequence"/>
</dbReference>
<sequence>MQAVTDEQQGESFCACLRPDVLDLIGGPCCIGCGRRIDHNSPLKTLSHQSSSIYRYKSLKVSDEIRLVRLLPAKNRDDDVQCVITHTALHRGLCFEALSYAWGSTVLSQTIHTFEGIVRVTQNCSDALRDLRHQDESRLLWIDAICINQESNDEKNHQVPLMSKIYAAASRTLIYIGPDLLATARDTFRHLEEGDGYCHKCEDCRLRRMSNSNLSWHRTTRKHGPETMWNDLTRIVGMPWFSRVWVLQEIANSKKALLVWGTESVDWKVLSTTAIRIYSDTASYRSRFPAWRQFRLPPTLLLADSDPRPFNDLYTLIHFAKNTHASDPRDKVFALLGLLKPTVRHGIVPDYNKSVEEVYFDFVQNFVRVYNHLDILRFHQPEPEEHWLEPEPHSTANSAKGEMIPERKNFEPESRVPSWLPSLDFETEPTTGIYYGIKKESEIEKSSQPVKRDCTSKHHDHHGPAMEVSLLRDATVSEYIEKIKRDEGLLSSQTWSRLMVTLDILRSRPINDIVMLYHAGRIRANDEICHIRGVSGPVILRPVQNGHAGPTFRLVTFCSLFMKMDWYKFGHILSGERFRDIMREYKPEGETAAKVDSPNSSQPELKKDWVTACLV</sequence>
<accession>A0A9W4U9D1</accession>
<dbReference type="OrthoDB" id="3553147at2759"/>
<dbReference type="Pfam" id="PF06985">
    <property type="entry name" value="HET"/>
    <property type="match status" value="1"/>
</dbReference>
<evidence type="ECO:0000259" key="1">
    <source>
        <dbReference type="Pfam" id="PF06985"/>
    </source>
</evidence>
<dbReference type="InterPro" id="IPR052895">
    <property type="entry name" value="HetReg/Transcr_Mod"/>
</dbReference>
<organism evidence="2 3">
    <name type="scientific">Periconia digitata</name>
    <dbReference type="NCBI Taxonomy" id="1303443"/>
    <lineage>
        <taxon>Eukaryota</taxon>
        <taxon>Fungi</taxon>
        <taxon>Dikarya</taxon>
        <taxon>Ascomycota</taxon>
        <taxon>Pezizomycotina</taxon>
        <taxon>Dothideomycetes</taxon>
        <taxon>Pleosporomycetidae</taxon>
        <taxon>Pleosporales</taxon>
        <taxon>Massarineae</taxon>
        <taxon>Periconiaceae</taxon>
        <taxon>Periconia</taxon>
    </lineage>
</organism>
<dbReference type="PANTHER" id="PTHR24148:SF73">
    <property type="entry name" value="HET DOMAIN PROTEIN (AFU_ORTHOLOGUE AFUA_8G01020)"/>
    <property type="match status" value="1"/>
</dbReference>
<evidence type="ECO:0000313" key="2">
    <source>
        <dbReference type="EMBL" id="CAI6331468.1"/>
    </source>
</evidence>
<dbReference type="PANTHER" id="PTHR24148">
    <property type="entry name" value="ANKYRIN REPEAT DOMAIN-CONTAINING PROTEIN 39 HOMOLOG-RELATED"/>
    <property type="match status" value="1"/>
</dbReference>